<dbReference type="GO" id="GO:0042254">
    <property type="term" value="P:ribosome biogenesis"/>
    <property type="evidence" value="ECO:0007669"/>
    <property type="project" value="UniProtKB-KW"/>
</dbReference>
<evidence type="ECO:0000256" key="3">
    <source>
        <dbReference type="ARBA" id="ARBA00015716"/>
    </source>
</evidence>
<gene>
    <name evidence="6" type="ORF">HWD57_07555</name>
</gene>
<dbReference type="AlphaFoldDB" id="A0A7D5NA20"/>
<evidence type="ECO:0000313" key="6">
    <source>
        <dbReference type="EMBL" id="QLH49652.1"/>
    </source>
</evidence>
<sequence>MSRRVVIKVIDSQVFANEGGSLQGELPVAALTRLLDLLAAADGFLKYRIKGQMGPYNRPQFLVEVDGVMSLCCQRCLEAIEHPIEVRSLLEFVDSDGDLTQEELEDDSRDFLPNQKELDIAVLIEDEILLALPIAPRHDDCLPPGAARGSAKVSPFSVLAGLQGKAE</sequence>
<evidence type="ECO:0000256" key="2">
    <source>
        <dbReference type="ARBA" id="ARBA00010740"/>
    </source>
</evidence>
<reference evidence="6 7" key="1">
    <citation type="journal article" date="2019" name="Microbiome">
        <title>Annotated bacterial chromosomes from frame-shift-corrected long-read metagenomic data.</title>
        <authorList>
            <person name="Arumugam K."/>
            <person name="Bagci C."/>
            <person name="Bessarab I."/>
            <person name="Beier S."/>
            <person name="Buchfink B."/>
            <person name="Gorska A."/>
            <person name="Qiu G."/>
            <person name="Huson D.H."/>
            <person name="Williams R.B.H."/>
        </authorList>
    </citation>
    <scope>NUCLEOTIDE SEQUENCE [LARGE SCALE GENOMIC DNA]</scope>
    <source>
        <strain evidence="6">SSA1</strain>
    </source>
</reference>
<accession>A0A7D5NA20</accession>
<dbReference type="PANTHER" id="PTHR38099:SF1">
    <property type="entry name" value="LARGE RIBOSOMAL RNA SUBUNIT ACCUMULATION PROTEIN YCED"/>
    <property type="match status" value="1"/>
</dbReference>
<evidence type="ECO:0000256" key="1">
    <source>
        <dbReference type="ARBA" id="ARBA00002868"/>
    </source>
</evidence>
<dbReference type="InterPro" id="IPR039255">
    <property type="entry name" value="YceD_bac"/>
</dbReference>
<name>A0A7D5NA20_9PROT</name>
<dbReference type="InterPro" id="IPR003772">
    <property type="entry name" value="YceD"/>
</dbReference>
<keyword evidence="4" id="KW-0690">Ribosome biogenesis</keyword>
<dbReference type="Proteomes" id="UP000509684">
    <property type="component" value="Chromosome"/>
</dbReference>
<comment type="function">
    <text evidence="1">Plays a role in synthesis, processing and/or stability of 23S rRNA.</text>
</comment>
<evidence type="ECO:0000256" key="5">
    <source>
        <dbReference type="ARBA" id="ARBA00031841"/>
    </source>
</evidence>
<dbReference type="KEGG" id="acog:HWD57_07555"/>
<dbReference type="EMBL" id="CP058708">
    <property type="protein sequence ID" value="QLH49652.1"/>
    <property type="molecule type" value="Genomic_DNA"/>
</dbReference>
<comment type="similarity">
    <text evidence="2">Belongs to the DUF177 domain family.</text>
</comment>
<dbReference type="Pfam" id="PF02620">
    <property type="entry name" value="YceD"/>
    <property type="match status" value="1"/>
</dbReference>
<dbReference type="PANTHER" id="PTHR38099">
    <property type="entry name" value="LARGE RIBOSOMAL RNA SUBUNIT ACCUMULATION PROTEIN YCED"/>
    <property type="match status" value="1"/>
</dbReference>
<proteinExistence type="inferred from homology"/>
<evidence type="ECO:0000256" key="4">
    <source>
        <dbReference type="ARBA" id="ARBA00022517"/>
    </source>
</evidence>
<dbReference type="GO" id="GO:0005829">
    <property type="term" value="C:cytosol"/>
    <property type="evidence" value="ECO:0007669"/>
    <property type="project" value="TreeGrafter"/>
</dbReference>
<protein>
    <recommendedName>
        <fullName evidence="3">Large ribosomal RNA subunit accumulation protein YceD</fullName>
    </recommendedName>
    <alternativeName>
        <fullName evidence="5">23S rRNA accumulation protein YceD</fullName>
    </alternativeName>
</protein>
<organism evidence="6 7">
    <name type="scientific">Candidatus Accumulibacter cognatus</name>
    <dbReference type="NCBI Taxonomy" id="2954383"/>
    <lineage>
        <taxon>Bacteria</taxon>
        <taxon>Pseudomonadati</taxon>
        <taxon>Pseudomonadota</taxon>
        <taxon>Betaproteobacteria</taxon>
        <taxon>Candidatus Accumulibacter</taxon>
    </lineage>
</organism>
<evidence type="ECO:0000313" key="7">
    <source>
        <dbReference type="Proteomes" id="UP000509684"/>
    </source>
</evidence>